<evidence type="ECO:0000256" key="2">
    <source>
        <dbReference type="ARBA" id="ARBA00022771"/>
    </source>
</evidence>
<keyword evidence="7" id="KW-1185">Reference proteome</keyword>
<dbReference type="GO" id="GO:0008270">
    <property type="term" value="F:zinc ion binding"/>
    <property type="evidence" value="ECO:0007669"/>
    <property type="project" value="UniProtKB-KW"/>
</dbReference>
<dbReference type="InterPro" id="IPR007588">
    <property type="entry name" value="Znf_FLYWCH"/>
</dbReference>
<evidence type="ECO:0000313" key="7">
    <source>
        <dbReference type="Proteomes" id="UP000030764"/>
    </source>
</evidence>
<name>A0A085MLP5_9BILA</name>
<keyword evidence="3" id="KW-0862">Zinc</keyword>
<dbReference type="AlphaFoldDB" id="A0A085MLP5"/>
<evidence type="ECO:0000256" key="1">
    <source>
        <dbReference type="ARBA" id="ARBA00022723"/>
    </source>
</evidence>
<evidence type="ECO:0000313" key="6">
    <source>
        <dbReference type="EMBL" id="KFD62393.1"/>
    </source>
</evidence>
<protein>
    <recommendedName>
        <fullName evidence="4">FLYWCH-type domain-containing protein</fullName>
    </recommendedName>
</protein>
<dbReference type="EMBL" id="KL363185">
    <property type="protein sequence ID" value="KFD58141.1"/>
    <property type="molecule type" value="Genomic_DNA"/>
</dbReference>
<sequence length="333" mass="37021">MEALTNGISMDKPLGLRLVPEYDGTARQPIAEWLEKVELVCKLRESTTLPMSYPCALLFTCGWRTRKGGVLNALLATFAVDPYGAYEEFIARKLGVSEVPDVFLAHLRRLASLIGGVPEKTLACAFVAGLPGSLQRILKAGSRMEDLSLANSAMPRCISQRNREKFSHQGYMYTIAAFDCIGTIKFWCCDMRYTYDCKAKLHTRAATNAVKKMINIHNQDADPARVEAAVVCATVQQRAEQTVENPAVIIDEAVQSTSTAVVGQMPSRAALRQRIQRRRGTIEAAPSQPLSRASIVLPDRYVMYSAHERFLLFDSGRHDEDRIRIFGREAYGA</sequence>
<dbReference type="Proteomes" id="UP000030764">
    <property type="component" value="Unassembled WGS sequence"/>
</dbReference>
<dbReference type="Proteomes" id="UP000030758">
    <property type="component" value="Unassembled WGS sequence"/>
</dbReference>
<dbReference type="Pfam" id="PF04500">
    <property type="entry name" value="FLYWCH"/>
    <property type="match status" value="1"/>
</dbReference>
<keyword evidence="1" id="KW-0479">Metal-binding</keyword>
<evidence type="ECO:0000259" key="4">
    <source>
        <dbReference type="Pfam" id="PF04500"/>
    </source>
</evidence>
<evidence type="ECO:0000256" key="3">
    <source>
        <dbReference type="ARBA" id="ARBA00022833"/>
    </source>
</evidence>
<dbReference type="Gene3D" id="2.20.25.240">
    <property type="match status" value="1"/>
</dbReference>
<feature type="domain" description="FLYWCH-type" evidence="4">
    <location>
        <begin position="159"/>
        <end position="218"/>
    </location>
</feature>
<keyword evidence="2" id="KW-0863">Zinc-finger</keyword>
<reference evidence="5 7" key="1">
    <citation type="journal article" date="2014" name="Nat. Genet.">
        <title>Genome and transcriptome of the porcine whipworm Trichuris suis.</title>
        <authorList>
            <person name="Jex A.R."/>
            <person name="Nejsum P."/>
            <person name="Schwarz E.M."/>
            <person name="Hu L."/>
            <person name="Young N.D."/>
            <person name="Hall R.S."/>
            <person name="Korhonen P.K."/>
            <person name="Liao S."/>
            <person name="Thamsborg S."/>
            <person name="Xia J."/>
            <person name="Xu P."/>
            <person name="Wang S."/>
            <person name="Scheerlinck J.P."/>
            <person name="Hofmann A."/>
            <person name="Sternberg P.W."/>
            <person name="Wang J."/>
            <person name="Gasser R.B."/>
        </authorList>
    </citation>
    <scope>NUCLEOTIDE SEQUENCE [LARGE SCALE GENOMIC DNA]</scope>
    <source>
        <strain evidence="6">DCEP-RM93F</strain>
        <strain evidence="5">DCEP-RM93M</strain>
    </source>
</reference>
<organism evidence="5 7">
    <name type="scientific">Trichuris suis</name>
    <name type="common">pig whipworm</name>
    <dbReference type="NCBI Taxonomy" id="68888"/>
    <lineage>
        <taxon>Eukaryota</taxon>
        <taxon>Metazoa</taxon>
        <taxon>Ecdysozoa</taxon>
        <taxon>Nematoda</taxon>
        <taxon>Enoplea</taxon>
        <taxon>Dorylaimia</taxon>
        <taxon>Trichinellida</taxon>
        <taxon>Trichuridae</taxon>
        <taxon>Trichuris</taxon>
    </lineage>
</organism>
<evidence type="ECO:0000313" key="5">
    <source>
        <dbReference type="EMBL" id="KFD58141.1"/>
    </source>
</evidence>
<proteinExistence type="predicted"/>
<accession>A0A085MLP5</accession>
<gene>
    <name evidence="5" type="ORF">M513_00904</name>
    <name evidence="6" type="ORF">M514_00904</name>
</gene>
<dbReference type="EMBL" id="KL367596">
    <property type="protein sequence ID" value="KFD62393.1"/>
    <property type="molecule type" value="Genomic_DNA"/>
</dbReference>